<evidence type="ECO:0000256" key="2">
    <source>
        <dbReference type="SAM" id="Coils"/>
    </source>
</evidence>
<dbReference type="PANTHER" id="PTHR16127:SF13">
    <property type="entry name" value="GH01188P"/>
    <property type="match status" value="1"/>
</dbReference>
<dbReference type="Pfam" id="PF09728">
    <property type="entry name" value="Taxilin"/>
    <property type="match status" value="1"/>
</dbReference>
<dbReference type="Proteomes" id="UP000276133">
    <property type="component" value="Unassembled WGS sequence"/>
</dbReference>
<protein>
    <submittedName>
        <fullName evidence="4">Gamma-taxilin isoform X1</fullName>
    </submittedName>
</protein>
<comment type="similarity">
    <text evidence="1">Belongs to the taxilin family.</text>
</comment>
<feature type="coiled-coil region" evidence="2">
    <location>
        <begin position="65"/>
        <end position="169"/>
    </location>
</feature>
<sequence>MQRLARDSGGKILPSGRKTLGRAGKWQKNASKHQRNDAKFQQCELKFNEVTERSKTEKSIFETHCNELIKKYEFHQESEKQLRAQLSSYTEKYEEFQTTLKKSNQMFDSFKTEMDKMTKKIKKLEAETSQWKKKWEGCDKSLQSVLTQKNELEAETKSLRTKYESMEKMAVVRLFATIMFADNMFATLCSQESNYVRRNMFATIMFTKKFQIRYFNIKKLAKYFFDQFY</sequence>
<dbReference type="AlphaFoldDB" id="A0A3M7Q6I0"/>
<dbReference type="OrthoDB" id="425555at2759"/>
<accession>A0A3M7Q6I0</accession>
<dbReference type="PANTHER" id="PTHR16127">
    <property type="entry name" value="TAXILIN"/>
    <property type="match status" value="1"/>
</dbReference>
<dbReference type="EMBL" id="REGN01007192">
    <property type="protein sequence ID" value="RNA07026.1"/>
    <property type="molecule type" value="Genomic_DNA"/>
</dbReference>
<dbReference type="STRING" id="10195.A0A3M7Q6I0"/>
<organism evidence="4 5">
    <name type="scientific">Brachionus plicatilis</name>
    <name type="common">Marine rotifer</name>
    <name type="synonym">Brachionus muelleri</name>
    <dbReference type="NCBI Taxonomy" id="10195"/>
    <lineage>
        <taxon>Eukaryota</taxon>
        <taxon>Metazoa</taxon>
        <taxon>Spiralia</taxon>
        <taxon>Gnathifera</taxon>
        <taxon>Rotifera</taxon>
        <taxon>Eurotatoria</taxon>
        <taxon>Monogononta</taxon>
        <taxon>Pseudotrocha</taxon>
        <taxon>Ploima</taxon>
        <taxon>Brachionidae</taxon>
        <taxon>Brachionus</taxon>
    </lineage>
</organism>
<evidence type="ECO:0000256" key="3">
    <source>
        <dbReference type="SAM" id="MobiDB-lite"/>
    </source>
</evidence>
<comment type="caution">
    <text evidence="4">The sequence shown here is derived from an EMBL/GenBank/DDBJ whole genome shotgun (WGS) entry which is preliminary data.</text>
</comment>
<evidence type="ECO:0000313" key="5">
    <source>
        <dbReference type="Proteomes" id="UP000276133"/>
    </source>
</evidence>
<dbReference type="Gene3D" id="1.10.287.1490">
    <property type="match status" value="1"/>
</dbReference>
<reference evidence="4 5" key="1">
    <citation type="journal article" date="2018" name="Sci. Rep.">
        <title>Genomic signatures of local adaptation to the degree of environmental predictability in rotifers.</title>
        <authorList>
            <person name="Franch-Gras L."/>
            <person name="Hahn C."/>
            <person name="Garcia-Roger E.M."/>
            <person name="Carmona M.J."/>
            <person name="Serra M."/>
            <person name="Gomez A."/>
        </authorList>
    </citation>
    <scope>NUCLEOTIDE SEQUENCE [LARGE SCALE GENOMIC DNA]</scope>
    <source>
        <strain evidence="4">HYR1</strain>
    </source>
</reference>
<dbReference type="InterPro" id="IPR026183">
    <property type="entry name" value="Taxilin_fam"/>
</dbReference>
<feature type="region of interest" description="Disordered" evidence="3">
    <location>
        <begin position="1"/>
        <end position="36"/>
    </location>
</feature>
<keyword evidence="5" id="KW-1185">Reference proteome</keyword>
<evidence type="ECO:0000313" key="4">
    <source>
        <dbReference type="EMBL" id="RNA07026.1"/>
    </source>
</evidence>
<dbReference type="GO" id="GO:0019905">
    <property type="term" value="F:syntaxin binding"/>
    <property type="evidence" value="ECO:0007669"/>
    <property type="project" value="InterPro"/>
</dbReference>
<keyword evidence="2" id="KW-0175">Coiled coil</keyword>
<proteinExistence type="inferred from homology"/>
<gene>
    <name evidence="4" type="ORF">BpHYR1_024493</name>
</gene>
<dbReference type="SUPFAM" id="SSF57997">
    <property type="entry name" value="Tropomyosin"/>
    <property type="match status" value="1"/>
</dbReference>
<name>A0A3M7Q6I0_BRAPC</name>
<evidence type="ECO:0000256" key="1">
    <source>
        <dbReference type="ARBA" id="ARBA00009550"/>
    </source>
</evidence>